<sequence>MCPDTALRQPASPAPLQKETPSVVDTDKRDYVHTRFAQRADAASNPALAWFREARFGMFVHWGLYALPAGTWQGQPTPHMGEWIMHDLEIPAADYRRLADDFDPQSFDAGELVDLAVRAGQRYIVVTAKHHDGFCLWGTEQTEFNSVTGTPFGRDIIGEISRACSERGVAFGLYYSQTQDWTHPDAAGNDWDFDPETKDFEGYLQTYVKPQLTELLTGYGPIALIWFDTPLGISAEQSKDLVDHVHALQPDCLVNGRVGNGLGDYGQTADNDMPDAPPGDWETPITGNSTWGYMAGRDDWKSAREIAATVAEAASLGGNVLLNVGPDAQGRIPDGQRAQLAALGEWMDRCGRAIRGTTRGPFTGLDGAWSTEDADRVYLHLREWPPTGEFALSCDTRFASASLLTNAGGESVPMRVEGDWIVLDLRACRPDPVLSVIELERVERGEC</sequence>
<reference evidence="10" key="1">
    <citation type="journal article" date="2019" name="Int. J. Syst. Evol. Microbiol.">
        <title>The Global Catalogue of Microorganisms (GCM) 10K type strain sequencing project: providing services to taxonomists for standard genome sequencing and annotation.</title>
        <authorList>
            <consortium name="The Broad Institute Genomics Platform"/>
            <consortium name="The Broad Institute Genome Sequencing Center for Infectious Disease"/>
            <person name="Wu L."/>
            <person name="Ma J."/>
        </authorList>
    </citation>
    <scope>NUCLEOTIDE SEQUENCE [LARGE SCALE GENOMIC DNA]</scope>
    <source>
        <strain evidence="10">JCM 16544</strain>
    </source>
</reference>
<dbReference type="Pfam" id="PF01120">
    <property type="entry name" value="Alpha_L_fucos"/>
    <property type="match status" value="1"/>
</dbReference>
<dbReference type="PRINTS" id="PR00741">
    <property type="entry name" value="GLHYDRLASE29"/>
</dbReference>
<evidence type="ECO:0000256" key="5">
    <source>
        <dbReference type="ARBA" id="ARBA00022801"/>
    </source>
</evidence>
<comment type="similarity">
    <text evidence="2">Belongs to the glycosyl hydrolase 29 family.</text>
</comment>
<gene>
    <name evidence="9" type="ORF">GCM10022200_16970</name>
</gene>
<dbReference type="Proteomes" id="UP001501697">
    <property type="component" value="Unassembled WGS sequence"/>
</dbReference>
<dbReference type="InterPro" id="IPR000933">
    <property type="entry name" value="Glyco_hydro_29"/>
</dbReference>
<evidence type="ECO:0000313" key="9">
    <source>
        <dbReference type="EMBL" id="GAA3634361.1"/>
    </source>
</evidence>
<evidence type="ECO:0000256" key="4">
    <source>
        <dbReference type="ARBA" id="ARBA00022729"/>
    </source>
</evidence>
<dbReference type="InterPro" id="IPR016286">
    <property type="entry name" value="FUC_metazoa-typ"/>
</dbReference>
<keyword evidence="5" id="KW-0378">Hydrolase</keyword>
<dbReference type="PANTHER" id="PTHR10030:SF37">
    <property type="entry name" value="ALPHA-L-FUCOSIDASE-RELATED"/>
    <property type="match status" value="1"/>
</dbReference>
<comment type="function">
    <text evidence="1">Alpha-L-fucosidase is responsible for hydrolyzing the alpha-1,6-linked fucose joined to the reducing-end N-acetylglucosamine of the carbohydrate moieties of glycoproteins.</text>
</comment>
<protein>
    <recommendedName>
        <fullName evidence="3">alpha-L-fucosidase</fullName>
        <ecNumber evidence="3">3.2.1.51</ecNumber>
    </recommendedName>
</protein>
<comment type="caution">
    <text evidence="9">The sequence shown here is derived from an EMBL/GenBank/DDBJ whole genome shotgun (WGS) entry which is preliminary data.</text>
</comment>
<dbReference type="PANTHER" id="PTHR10030">
    <property type="entry name" value="ALPHA-L-FUCOSIDASE"/>
    <property type="match status" value="1"/>
</dbReference>
<proteinExistence type="inferred from homology"/>
<organism evidence="9 10">
    <name type="scientific">Microbacterium awajiense</name>
    <dbReference type="NCBI Taxonomy" id="415214"/>
    <lineage>
        <taxon>Bacteria</taxon>
        <taxon>Bacillati</taxon>
        <taxon>Actinomycetota</taxon>
        <taxon>Actinomycetes</taxon>
        <taxon>Micrococcales</taxon>
        <taxon>Microbacteriaceae</taxon>
        <taxon>Microbacterium</taxon>
    </lineage>
</organism>
<dbReference type="InterPro" id="IPR057739">
    <property type="entry name" value="Glyco_hydro_29_N"/>
</dbReference>
<feature type="domain" description="Glycoside hydrolase family 29 N-terminal" evidence="8">
    <location>
        <begin position="40"/>
        <end position="351"/>
    </location>
</feature>
<evidence type="ECO:0000256" key="1">
    <source>
        <dbReference type="ARBA" id="ARBA00004071"/>
    </source>
</evidence>
<evidence type="ECO:0000313" key="10">
    <source>
        <dbReference type="Proteomes" id="UP001501697"/>
    </source>
</evidence>
<keyword evidence="4" id="KW-0732">Signal</keyword>
<keyword evidence="10" id="KW-1185">Reference proteome</keyword>
<evidence type="ECO:0000256" key="6">
    <source>
        <dbReference type="ARBA" id="ARBA00023295"/>
    </source>
</evidence>
<dbReference type="EMBL" id="BAAAYU010000005">
    <property type="protein sequence ID" value="GAA3634361.1"/>
    <property type="molecule type" value="Genomic_DNA"/>
</dbReference>
<dbReference type="Gene3D" id="3.20.20.80">
    <property type="entry name" value="Glycosidases"/>
    <property type="match status" value="1"/>
</dbReference>
<evidence type="ECO:0000256" key="7">
    <source>
        <dbReference type="SAM" id="MobiDB-lite"/>
    </source>
</evidence>
<keyword evidence="6" id="KW-0326">Glycosidase</keyword>
<evidence type="ECO:0000256" key="3">
    <source>
        <dbReference type="ARBA" id="ARBA00012662"/>
    </source>
</evidence>
<dbReference type="InterPro" id="IPR017853">
    <property type="entry name" value="GH"/>
</dbReference>
<name>A0ABP7AKG0_9MICO</name>
<feature type="region of interest" description="Disordered" evidence="7">
    <location>
        <begin position="1"/>
        <end position="24"/>
    </location>
</feature>
<evidence type="ECO:0000259" key="8">
    <source>
        <dbReference type="Pfam" id="PF01120"/>
    </source>
</evidence>
<accession>A0ABP7AKG0</accession>
<dbReference type="SUPFAM" id="SSF51445">
    <property type="entry name" value="(Trans)glycosidases"/>
    <property type="match status" value="1"/>
</dbReference>
<dbReference type="EC" id="3.2.1.51" evidence="3"/>
<evidence type="ECO:0000256" key="2">
    <source>
        <dbReference type="ARBA" id="ARBA00007951"/>
    </source>
</evidence>
<dbReference type="SMART" id="SM00812">
    <property type="entry name" value="Alpha_L_fucos"/>
    <property type="match status" value="1"/>
</dbReference>